<comment type="caution">
    <text evidence="2">The sequence shown here is derived from an EMBL/GenBank/DDBJ whole genome shotgun (WGS) entry which is preliminary data.</text>
</comment>
<proteinExistence type="inferred from homology"/>
<dbReference type="PRINTS" id="PR00081">
    <property type="entry name" value="GDHRDH"/>
</dbReference>
<dbReference type="Gramene" id="PRQ21381">
    <property type="protein sequence ID" value="PRQ21381"/>
    <property type="gene ID" value="RchiOBHm_Chr7g0238601"/>
</dbReference>
<dbReference type="Proteomes" id="UP000238479">
    <property type="component" value="Chromosome 7"/>
</dbReference>
<dbReference type="EC" id="1.1.1.-" evidence="2"/>
<dbReference type="PRINTS" id="PR00080">
    <property type="entry name" value="SDRFAMILY"/>
</dbReference>
<dbReference type="FunFam" id="3.40.50.720:FF:000084">
    <property type="entry name" value="Short-chain dehydrogenase reductase"/>
    <property type="match status" value="1"/>
</dbReference>
<dbReference type="GO" id="GO:0016491">
    <property type="term" value="F:oxidoreductase activity"/>
    <property type="evidence" value="ECO:0007669"/>
    <property type="project" value="UniProtKB-KW"/>
</dbReference>
<keyword evidence="2" id="KW-0560">Oxidoreductase</keyword>
<dbReference type="AlphaFoldDB" id="A0A2P6PHH9"/>
<gene>
    <name evidence="2" type="ORF">RchiOBHm_Chr7g0238601</name>
</gene>
<evidence type="ECO:0000313" key="2">
    <source>
        <dbReference type="EMBL" id="PRQ21381.1"/>
    </source>
</evidence>
<comment type="similarity">
    <text evidence="1">Belongs to the short-chain dehydrogenases/reductases (SDR) family.</text>
</comment>
<dbReference type="OrthoDB" id="294295at2759"/>
<dbReference type="OMA" id="MPYTASK"/>
<dbReference type="PROSITE" id="PS00061">
    <property type="entry name" value="ADH_SHORT"/>
    <property type="match status" value="1"/>
</dbReference>
<dbReference type="STRING" id="74649.A0A2P6PHH9"/>
<dbReference type="PANTHER" id="PTHR42820:SF13">
    <property type="entry name" value="(-)-ISOPIPERITENOL_(-)-CARVEOL DEHYDROGENASE, MITOCHONDRIAL-LIKE"/>
    <property type="match status" value="1"/>
</dbReference>
<accession>A0A2P6PHH9</accession>
<dbReference type="InterPro" id="IPR002347">
    <property type="entry name" value="SDR_fam"/>
</dbReference>
<dbReference type="SUPFAM" id="SSF51735">
    <property type="entry name" value="NAD(P)-binding Rossmann-fold domains"/>
    <property type="match status" value="1"/>
</dbReference>
<reference evidence="2 3" key="1">
    <citation type="journal article" date="2018" name="Nat. Genet.">
        <title>The Rosa genome provides new insights in the design of modern roses.</title>
        <authorList>
            <person name="Bendahmane M."/>
        </authorList>
    </citation>
    <scope>NUCLEOTIDE SEQUENCE [LARGE SCALE GENOMIC DNA]</scope>
    <source>
        <strain evidence="3">cv. Old Blush</strain>
    </source>
</reference>
<evidence type="ECO:0000256" key="1">
    <source>
        <dbReference type="ARBA" id="ARBA00006484"/>
    </source>
</evidence>
<keyword evidence="3" id="KW-1185">Reference proteome</keyword>
<dbReference type="Pfam" id="PF13561">
    <property type="entry name" value="adh_short_C2"/>
    <property type="match status" value="1"/>
</dbReference>
<dbReference type="PANTHER" id="PTHR42820">
    <property type="entry name" value="SHORT-CHAIN DEHYDROGENASE REDUCTASE"/>
    <property type="match status" value="1"/>
</dbReference>
<dbReference type="InterPro" id="IPR020904">
    <property type="entry name" value="Sc_DH/Rdtase_CS"/>
</dbReference>
<dbReference type="InterPro" id="IPR036291">
    <property type="entry name" value="NAD(P)-bd_dom_sf"/>
</dbReference>
<dbReference type="Gene3D" id="3.40.50.720">
    <property type="entry name" value="NAD(P)-binding Rossmann-like Domain"/>
    <property type="match status" value="1"/>
</dbReference>
<organism evidence="2 3">
    <name type="scientific">Rosa chinensis</name>
    <name type="common">China rose</name>
    <dbReference type="NCBI Taxonomy" id="74649"/>
    <lineage>
        <taxon>Eukaryota</taxon>
        <taxon>Viridiplantae</taxon>
        <taxon>Streptophyta</taxon>
        <taxon>Embryophyta</taxon>
        <taxon>Tracheophyta</taxon>
        <taxon>Spermatophyta</taxon>
        <taxon>Magnoliopsida</taxon>
        <taxon>eudicotyledons</taxon>
        <taxon>Gunneridae</taxon>
        <taxon>Pentapetalae</taxon>
        <taxon>rosids</taxon>
        <taxon>fabids</taxon>
        <taxon>Rosales</taxon>
        <taxon>Rosaceae</taxon>
        <taxon>Rosoideae</taxon>
        <taxon>Rosoideae incertae sedis</taxon>
        <taxon>Rosa</taxon>
    </lineage>
</organism>
<name>A0A2P6PHH9_ROSCH</name>
<evidence type="ECO:0000313" key="3">
    <source>
        <dbReference type="Proteomes" id="UP000238479"/>
    </source>
</evidence>
<sequence>MTQPTPVPLQKLHGKVAIVTGAASGIGAVTARHFADHGALAVVIADVQDAKGREVAASIGSHRCTYVHCDVTNEDQVKSLVEFTVNHYGSLDVMYSNAGITSTTAQTVLELDLSGYDRVMAVNARGMAACVKHAAGAMVEKGVKGSIVCTASFVADCGTESLTDYTMSKHAVLGLVRSASVQLAPRGVRVNCVSPGMVATQLMCDILKISAEELRETMAAVYSGRDEPLTEKHVADAVVFLACEDSAFVTGHNLVVDGGLGTKSIAVLKQ</sequence>
<dbReference type="EMBL" id="PDCK01000045">
    <property type="protein sequence ID" value="PRQ21381.1"/>
    <property type="molecule type" value="Genomic_DNA"/>
</dbReference>
<protein>
    <submittedName>
        <fullName evidence="2">Putative oxidoreductase</fullName>
        <ecNumber evidence="2">1.1.1.-</ecNumber>
    </submittedName>
</protein>